<gene>
    <name evidence="2" type="ORF">NIASO_13875</name>
</gene>
<dbReference type="InterPro" id="IPR013022">
    <property type="entry name" value="Xyl_isomerase-like_TIM-brl"/>
</dbReference>
<keyword evidence="2" id="KW-0413">Isomerase</keyword>
<dbReference type="PANTHER" id="PTHR12110">
    <property type="entry name" value="HYDROXYPYRUVATE ISOMERASE"/>
    <property type="match status" value="1"/>
</dbReference>
<dbReference type="Gene3D" id="3.20.20.150">
    <property type="entry name" value="Divalent-metal-dependent TIM barrel enzymes"/>
    <property type="match status" value="1"/>
</dbReference>
<dbReference type="Pfam" id="PF01261">
    <property type="entry name" value="AP_endonuc_2"/>
    <property type="match status" value="1"/>
</dbReference>
<dbReference type="eggNOG" id="COG1082">
    <property type="taxonomic scope" value="Bacteria"/>
</dbReference>
<organism evidence="2 3">
    <name type="scientific">Niabella soli DSM 19437</name>
    <dbReference type="NCBI Taxonomy" id="929713"/>
    <lineage>
        <taxon>Bacteria</taxon>
        <taxon>Pseudomonadati</taxon>
        <taxon>Bacteroidota</taxon>
        <taxon>Chitinophagia</taxon>
        <taxon>Chitinophagales</taxon>
        <taxon>Chitinophagaceae</taxon>
        <taxon>Niabella</taxon>
    </lineage>
</organism>
<reference evidence="2 3" key="1">
    <citation type="submission" date="2013-12" db="EMBL/GenBank/DDBJ databases">
        <authorList>
            <consortium name="DOE Joint Genome Institute"/>
            <person name="Eisen J."/>
            <person name="Huntemann M."/>
            <person name="Han J."/>
            <person name="Chen A."/>
            <person name="Kyrpides N."/>
            <person name="Mavromatis K."/>
            <person name="Markowitz V."/>
            <person name="Palaniappan K."/>
            <person name="Ivanova N."/>
            <person name="Schaumberg A."/>
            <person name="Pati A."/>
            <person name="Liolios K."/>
            <person name="Nordberg H.P."/>
            <person name="Cantor M.N."/>
            <person name="Hua S.X."/>
            <person name="Woyke T."/>
        </authorList>
    </citation>
    <scope>NUCLEOTIDE SEQUENCE [LARGE SCALE GENOMIC DNA]</scope>
    <source>
        <strain evidence="3">DSM 19437</strain>
    </source>
</reference>
<protein>
    <submittedName>
        <fullName evidence="2">Xylose isomerase</fullName>
    </submittedName>
</protein>
<evidence type="ECO:0000313" key="3">
    <source>
        <dbReference type="Proteomes" id="UP000003586"/>
    </source>
</evidence>
<feature type="domain" description="Xylose isomerase-like TIM barrel" evidence="1">
    <location>
        <begin position="40"/>
        <end position="283"/>
    </location>
</feature>
<sequence>MWVAVVPVLGNSFVPDSLPRPLAVGYSISISKITPESMQSAKAAGISCLQVGVNEWFDAKGDFKWDDNKMAAEAASAKKAAVAAGIKIAAIHMAYGQWIDLSLTDEAVRKRVVAAHKKVLQLCRVLQPEVVLFHPSWYLDPDHREAHILQLIKSVQELEKPVKDINAICVIENMTGPELYVERKGIKFERPLCRTVEEMMGILNRLPPDIYGAVDMNHILHPEQLIRALGRRLRFIHVADGDGAHELHYYPCSGKGMNNWPAIIDALYQAGYTGPFMYECHYKNLRDLAACYEFLYQQYIQEKYIRPAYQ</sequence>
<dbReference type="SUPFAM" id="SSF51658">
    <property type="entry name" value="Xylose isomerase-like"/>
    <property type="match status" value="1"/>
</dbReference>
<evidence type="ECO:0000259" key="1">
    <source>
        <dbReference type="Pfam" id="PF01261"/>
    </source>
</evidence>
<dbReference type="InterPro" id="IPR050312">
    <property type="entry name" value="IolE/XylAMocC-like"/>
</dbReference>
<dbReference type="AlphaFoldDB" id="W0F3Q0"/>
<dbReference type="HOGENOM" id="CLU_891002_0_0_10"/>
<dbReference type="InterPro" id="IPR036237">
    <property type="entry name" value="Xyl_isomerase-like_sf"/>
</dbReference>
<dbReference type="Proteomes" id="UP000003586">
    <property type="component" value="Chromosome"/>
</dbReference>
<dbReference type="KEGG" id="nso:NIASO_13875"/>
<dbReference type="STRING" id="929713.NIASO_13875"/>
<dbReference type="GO" id="GO:0016853">
    <property type="term" value="F:isomerase activity"/>
    <property type="evidence" value="ECO:0007669"/>
    <property type="project" value="UniProtKB-KW"/>
</dbReference>
<proteinExistence type="predicted"/>
<dbReference type="EMBL" id="CP007035">
    <property type="protein sequence ID" value="AHF15951.1"/>
    <property type="molecule type" value="Genomic_DNA"/>
</dbReference>
<dbReference type="PANTHER" id="PTHR12110:SF53">
    <property type="entry name" value="BLR5974 PROTEIN"/>
    <property type="match status" value="1"/>
</dbReference>
<keyword evidence="3" id="KW-1185">Reference proteome</keyword>
<name>W0F3Q0_9BACT</name>
<evidence type="ECO:0000313" key="2">
    <source>
        <dbReference type="EMBL" id="AHF15951.1"/>
    </source>
</evidence>
<accession>W0F3Q0</accession>